<evidence type="ECO:0000259" key="7">
    <source>
        <dbReference type="PROSITE" id="PS50006"/>
    </source>
</evidence>
<protein>
    <submittedName>
        <fullName evidence="8">Probable helicase senataxin</fullName>
    </submittedName>
</protein>
<dbReference type="GO" id="GO:0016787">
    <property type="term" value="F:hydrolase activity"/>
    <property type="evidence" value="ECO:0007669"/>
    <property type="project" value="UniProtKB-KW"/>
</dbReference>
<dbReference type="GO" id="GO:0043139">
    <property type="term" value="F:5'-3' DNA helicase activity"/>
    <property type="evidence" value="ECO:0007669"/>
    <property type="project" value="TreeGrafter"/>
</dbReference>
<feature type="region of interest" description="Disordered" evidence="6">
    <location>
        <begin position="753"/>
        <end position="810"/>
    </location>
</feature>
<evidence type="ECO:0000256" key="5">
    <source>
        <dbReference type="ARBA" id="ARBA00022840"/>
    </source>
</evidence>
<sequence length="1624" mass="185735">MSINTIEKLETSVNWNEIYSHQKNLTSEFVTKHVEKITDCKDMRNLKLSDEEFNKVYRRLKLWTQIRFSAEFCCSFAMEYFLEEYNSETYQKIKIFLNSDEVVVGQCRIFSLRRFRKVSKYHASFFKKNGSWYVRDLKSPNKLYVNLEEVQSEWGPLKIGDIIGLGTPCLSEDGGFVCEFLCKTRVKSKSFIENKSEAPASSTIQQDHLQDGESTNKAITEQELNSTDSGTGSMSSYDNIRFSEDCNSSSLLHSFNCAARYLKKNICERTESMTSKSHKISDFKESVKINENTHGSLKLAASSEIPSNIDIPVDCTEPLHKVVVQPLNTFNTRHSSNRNDVEGSRLIFNNSLAGTDKCFEGNKRNDSELKRDGIKNCHVRLIKCDSQSFQWPQGVKHLNFSKHFESMRKNKSIYGNKSSKTIQTKTRNKKLPNLSKKTCKRNRVPKGVTIIECKSIEMQLHLKNNRIYSSDSDMSEDERKNQTIIKNKRKTNKLRLTNSVLKKAITKVDKTKTAISESQHLKKSGKANEISMTQNEELSSQTKNPFEDSESNSSASVFQDIFSCPLKLITGQKCEEVKSAPDDNSNEKMLSSKKNFTQIRDHSLRNESESNELCESSEMIKSNKRKTVDRTSLTDSKSVEPRPKKLRGRVEWFSEKCSGSRVEMEHPTSRNLSDKFLYSEKDKNGKCSSSLIKPTNFTSPEKVPAECPFETSVSSDAHEIMENITKDKITLPVPRRPSDDGYPMGFLIDIQCDEHKDDNSPPHIDYISEAKVPDENARNPEDGKSFSAHKNFPSPPQLTAESPFENPSVKQKNANIESFAKDKIKSPVPRRPENQSCVSPVRSLVQQPSTHHEVSAIVWSTTKANPETNGSDLIGATDSHHFIPITELNSRSVIEEIIQWNPNWLEEQFRHKTPPPRVSKGGAHLPLSFSSHEFYVKSVYPMIILEIWESLFRESKPLWPDNQDWHKFFYIISSIKFQKDFIELHCESVVNEELSFCPREGEVILLDIKAEEQRMNRYIFGYIDQHKVEEVNLKDDSLKMWQNVPQEWLQNAKLWSFNVHIKKTNRNLKTGTVSVALGILNIKIKLQLVDALVASRCSPLLKEILQPSEKMFISCRSAQKPSCAELVQKISEELNREEPQSKIVLINAPSGTGKTGVIIDLIKNLIFDNISKNKVLLCSPFLTSVDELGKKLKELNSQCSWKGNTIDFVRFGQLEKPHPTLCTYTLSHKVKKLFEEHNKKLLKQDKKYKALQSKINDILCKENLKHSSYAKTDNEPLKTLMDQQKSLKEKYLLRNLDSFHQIMHENTVLRESNVILTTLNESMNPLMDEFFGQEGQRIYCIVDDASRCTEPEILQCLNSQVSRLVLVGDLQQLPPSVSSTYAINWGFKRSMLERLYKFIRKQNCNLPAFPLTEQHRMRSQISHFPSKYFYGQQLENAADTEERFPHCPLKPVIVYDILTNGVDGQDMEDNETSVLTGICSQLLQVVPKASIGIIVTNHKAVSLYSSTLSGNNALRNVKVNTVDNYQGKEKDIIIIACINPSSEDHSFFECRRRMNVAMTRARQCLIVCGHISSLANYHHWEAFMEDARNHENVFEVSSLSQIPIIFMPTVCRANYLQNGLGHFS</sequence>
<keyword evidence="9" id="KW-1185">Reference proteome</keyword>
<dbReference type="Gene3D" id="2.60.200.20">
    <property type="match status" value="1"/>
</dbReference>
<dbReference type="CDD" id="cd00060">
    <property type="entry name" value="FHA"/>
    <property type="match status" value="1"/>
</dbReference>
<comment type="caution">
    <text evidence="8">The sequence shown here is derived from an EMBL/GenBank/DDBJ whole genome shotgun (WGS) entry which is preliminary data.</text>
</comment>
<organism evidence="8 9">
    <name type="scientific">Caerostris darwini</name>
    <dbReference type="NCBI Taxonomy" id="1538125"/>
    <lineage>
        <taxon>Eukaryota</taxon>
        <taxon>Metazoa</taxon>
        <taxon>Ecdysozoa</taxon>
        <taxon>Arthropoda</taxon>
        <taxon>Chelicerata</taxon>
        <taxon>Arachnida</taxon>
        <taxon>Araneae</taxon>
        <taxon>Araneomorphae</taxon>
        <taxon>Entelegynae</taxon>
        <taxon>Araneoidea</taxon>
        <taxon>Araneidae</taxon>
        <taxon>Caerostris</taxon>
    </lineage>
</organism>
<evidence type="ECO:0000256" key="3">
    <source>
        <dbReference type="ARBA" id="ARBA00022801"/>
    </source>
</evidence>
<keyword evidence="5" id="KW-0067">ATP-binding</keyword>
<dbReference type="SUPFAM" id="SSF49879">
    <property type="entry name" value="SMAD/FHA domain"/>
    <property type="match status" value="1"/>
</dbReference>
<comment type="similarity">
    <text evidence="1">Belongs to the DNA2/NAM7 helicase family.</text>
</comment>
<feature type="compositionally biased region" description="Polar residues" evidence="6">
    <location>
        <begin position="587"/>
        <end position="598"/>
    </location>
</feature>
<accession>A0AAV4Q2S1</accession>
<dbReference type="Pfam" id="PF00498">
    <property type="entry name" value="FHA"/>
    <property type="match status" value="1"/>
</dbReference>
<dbReference type="Pfam" id="PF13087">
    <property type="entry name" value="AAA_12"/>
    <property type="match status" value="1"/>
</dbReference>
<feature type="compositionally biased region" description="Basic and acidic residues" evidence="6">
    <location>
        <begin position="753"/>
        <end position="784"/>
    </location>
</feature>
<dbReference type="Gene3D" id="3.40.50.300">
    <property type="entry name" value="P-loop containing nucleotide triphosphate hydrolases"/>
    <property type="match status" value="2"/>
</dbReference>
<keyword evidence="4 8" id="KW-0347">Helicase</keyword>
<dbReference type="InterPro" id="IPR041679">
    <property type="entry name" value="DNA2/NAM7-like_C"/>
</dbReference>
<evidence type="ECO:0000256" key="4">
    <source>
        <dbReference type="ARBA" id="ARBA00022806"/>
    </source>
</evidence>
<dbReference type="InterPro" id="IPR050534">
    <property type="entry name" value="Coronavir_polyprotein_1ab"/>
</dbReference>
<gene>
    <name evidence="8" type="primary">Setx</name>
    <name evidence="8" type="ORF">CDAR_554211</name>
</gene>
<evidence type="ECO:0000313" key="9">
    <source>
        <dbReference type="Proteomes" id="UP001054837"/>
    </source>
</evidence>
<evidence type="ECO:0000313" key="8">
    <source>
        <dbReference type="EMBL" id="GIY03562.1"/>
    </source>
</evidence>
<dbReference type="InterPro" id="IPR008984">
    <property type="entry name" value="SMAD_FHA_dom_sf"/>
</dbReference>
<dbReference type="InterPro" id="IPR027417">
    <property type="entry name" value="P-loop_NTPase"/>
</dbReference>
<evidence type="ECO:0000256" key="6">
    <source>
        <dbReference type="SAM" id="MobiDB-lite"/>
    </source>
</evidence>
<keyword evidence="3" id="KW-0378">Hydrolase</keyword>
<evidence type="ECO:0000256" key="1">
    <source>
        <dbReference type="ARBA" id="ARBA00007913"/>
    </source>
</evidence>
<dbReference type="PROSITE" id="PS50006">
    <property type="entry name" value="FHA_DOMAIN"/>
    <property type="match status" value="1"/>
</dbReference>
<keyword evidence="2" id="KW-0547">Nucleotide-binding</keyword>
<dbReference type="CDD" id="cd18808">
    <property type="entry name" value="SF1_C_Upf1"/>
    <property type="match status" value="1"/>
</dbReference>
<dbReference type="PANTHER" id="PTHR43788">
    <property type="entry name" value="DNA2/NAM7 HELICASE FAMILY MEMBER"/>
    <property type="match status" value="1"/>
</dbReference>
<dbReference type="GO" id="GO:0005524">
    <property type="term" value="F:ATP binding"/>
    <property type="evidence" value="ECO:0007669"/>
    <property type="project" value="UniProtKB-KW"/>
</dbReference>
<dbReference type="Proteomes" id="UP001054837">
    <property type="component" value="Unassembled WGS sequence"/>
</dbReference>
<dbReference type="InterPro" id="IPR000253">
    <property type="entry name" value="FHA_dom"/>
</dbReference>
<dbReference type="PANTHER" id="PTHR43788:SF8">
    <property type="entry name" value="DNA-BINDING PROTEIN SMUBP-2"/>
    <property type="match status" value="1"/>
</dbReference>
<name>A0AAV4Q2S1_9ARAC</name>
<reference evidence="8 9" key="1">
    <citation type="submission" date="2021-06" db="EMBL/GenBank/DDBJ databases">
        <title>Caerostris darwini draft genome.</title>
        <authorList>
            <person name="Kono N."/>
            <person name="Arakawa K."/>
        </authorList>
    </citation>
    <scope>NUCLEOTIDE SEQUENCE [LARGE SCALE GENOMIC DNA]</scope>
</reference>
<dbReference type="InterPro" id="IPR047187">
    <property type="entry name" value="SF1_C_Upf1"/>
</dbReference>
<feature type="region of interest" description="Disordered" evidence="6">
    <location>
        <begin position="577"/>
        <end position="645"/>
    </location>
</feature>
<dbReference type="Pfam" id="PF13086">
    <property type="entry name" value="AAA_11"/>
    <property type="match status" value="1"/>
</dbReference>
<evidence type="ECO:0000256" key="2">
    <source>
        <dbReference type="ARBA" id="ARBA00022741"/>
    </source>
</evidence>
<dbReference type="SUPFAM" id="SSF52540">
    <property type="entry name" value="P-loop containing nucleoside triphosphate hydrolases"/>
    <property type="match status" value="1"/>
</dbReference>
<feature type="domain" description="FHA" evidence="7">
    <location>
        <begin position="93"/>
        <end position="150"/>
    </location>
</feature>
<dbReference type="InterPro" id="IPR041677">
    <property type="entry name" value="DNA2/NAM7_AAA_11"/>
</dbReference>
<proteinExistence type="inferred from homology"/>
<dbReference type="EMBL" id="BPLQ01003818">
    <property type="protein sequence ID" value="GIY03562.1"/>
    <property type="molecule type" value="Genomic_DNA"/>
</dbReference>
<feature type="compositionally biased region" description="Basic and acidic residues" evidence="6">
    <location>
        <begin position="599"/>
        <end position="608"/>
    </location>
</feature>